<dbReference type="Proteomes" id="UP001431784">
    <property type="component" value="Unassembled WGS sequence"/>
</dbReference>
<comment type="caution">
    <text evidence="1">The sequence shown here is derived from an EMBL/GenBank/DDBJ whole genome shotgun (WGS) entry which is preliminary data.</text>
</comment>
<evidence type="ECO:0000313" key="1">
    <source>
        <dbReference type="EMBL" id="MDD7970841.1"/>
    </source>
</evidence>
<proteinExistence type="predicted"/>
<dbReference type="RefSeq" id="WP_274351521.1">
    <property type="nucleotide sequence ID" value="NZ_JAQZSM010000004.1"/>
</dbReference>
<reference evidence="1" key="1">
    <citation type="submission" date="2023-02" db="EMBL/GenBank/DDBJ databases">
        <title>Description of Roseinatronobacter alkalisoli sp. nov., an alkaliphilic bacerium isolated from soda soil.</title>
        <authorList>
            <person name="Wei W."/>
        </authorList>
    </citation>
    <scope>NUCLEOTIDE SEQUENCE</scope>
    <source>
        <strain evidence="1">HJB301</strain>
    </source>
</reference>
<evidence type="ECO:0000313" key="2">
    <source>
        <dbReference type="Proteomes" id="UP001431784"/>
    </source>
</evidence>
<protein>
    <submittedName>
        <fullName evidence="1">Uncharacterized protein</fullName>
    </submittedName>
</protein>
<dbReference type="EMBL" id="JAQZSM010000004">
    <property type="protein sequence ID" value="MDD7970841.1"/>
    <property type="molecule type" value="Genomic_DNA"/>
</dbReference>
<accession>A0ABT5T6U8</accession>
<gene>
    <name evidence="1" type="ORF">PUT78_06995</name>
</gene>
<sequence>MRGQVDLLDRLLVEGQQKELIWEFDTHVMATAITKSIESALAEWVLHIETDLFFYAGKLVTLCVRGTEKRRDD</sequence>
<name>A0ABT5T6U8_9RHOB</name>
<keyword evidence="2" id="KW-1185">Reference proteome</keyword>
<organism evidence="1 2">
    <name type="scientific">Roseinatronobacter alkalisoli</name>
    <dbReference type="NCBI Taxonomy" id="3028235"/>
    <lineage>
        <taxon>Bacteria</taxon>
        <taxon>Pseudomonadati</taxon>
        <taxon>Pseudomonadota</taxon>
        <taxon>Alphaproteobacteria</taxon>
        <taxon>Rhodobacterales</taxon>
        <taxon>Paracoccaceae</taxon>
        <taxon>Roseinatronobacter</taxon>
    </lineage>
</organism>